<reference evidence="1" key="1">
    <citation type="journal article" date="2014" name="Front. Microbiol.">
        <title>High frequency of phylogenetically diverse reductive dehalogenase-homologous genes in deep subseafloor sedimentary metagenomes.</title>
        <authorList>
            <person name="Kawai M."/>
            <person name="Futagami T."/>
            <person name="Toyoda A."/>
            <person name="Takaki Y."/>
            <person name="Nishi S."/>
            <person name="Hori S."/>
            <person name="Arai W."/>
            <person name="Tsubouchi T."/>
            <person name="Morono Y."/>
            <person name="Uchiyama I."/>
            <person name="Ito T."/>
            <person name="Fujiyama A."/>
            <person name="Inagaki F."/>
            <person name="Takami H."/>
        </authorList>
    </citation>
    <scope>NUCLEOTIDE SEQUENCE</scope>
    <source>
        <strain evidence="1">Expedition CK06-06</strain>
    </source>
</reference>
<dbReference type="EMBL" id="BARU01044039">
    <property type="protein sequence ID" value="GAH76315.1"/>
    <property type="molecule type" value="Genomic_DNA"/>
</dbReference>
<dbReference type="AlphaFoldDB" id="X1J487"/>
<name>X1J487_9ZZZZ</name>
<organism evidence="1">
    <name type="scientific">marine sediment metagenome</name>
    <dbReference type="NCBI Taxonomy" id="412755"/>
    <lineage>
        <taxon>unclassified sequences</taxon>
        <taxon>metagenomes</taxon>
        <taxon>ecological metagenomes</taxon>
    </lineage>
</organism>
<comment type="caution">
    <text evidence="1">The sequence shown here is derived from an EMBL/GenBank/DDBJ whole genome shotgun (WGS) entry which is preliminary data.</text>
</comment>
<proteinExistence type="predicted"/>
<gene>
    <name evidence="1" type="ORF">S03H2_67305</name>
</gene>
<accession>X1J487</accession>
<feature type="non-terminal residue" evidence="1">
    <location>
        <position position="1"/>
    </location>
</feature>
<sequence length="31" mass="3538">RVTVIAKDKIYVREVVGMRGTSNCDFISWPP</sequence>
<evidence type="ECO:0000313" key="1">
    <source>
        <dbReference type="EMBL" id="GAH76315.1"/>
    </source>
</evidence>
<protein>
    <submittedName>
        <fullName evidence="1">Uncharacterized protein</fullName>
    </submittedName>
</protein>